<feature type="compositionally biased region" description="Polar residues" evidence="1">
    <location>
        <begin position="468"/>
        <end position="528"/>
    </location>
</feature>
<evidence type="ECO:0000256" key="1">
    <source>
        <dbReference type="SAM" id="MobiDB-lite"/>
    </source>
</evidence>
<evidence type="ECO:0000313" key="3">
    <source>
        <dbReference type="EMBL" id="SAM09017.1"/>
    </source>
</evidence>
<feature type="region of interest" description="Disordered" evidence="1">
    <location>
        <begin position="282"/>
        <end position="329"/>
    </location>
</feature>
<evidence type="ECO:0000259" key="2">
    <source>
        <dbReference type="PROSITE" id="PS50010"/>
    </source>
</evidence>
<dbReference type="OMA" id="DMWLLYP"/>
<dbReference type="InterPro" id="IPR011993">
    <property type="entry name" value="PH-like_dom_sf"/>
</dbReference>
<feature type="region of interest" description="Disordered" evidence="1">
    <location>
        <begin position="805"/>
        <end position="852"/>
    </location>
</feature>
<keyword evidence="4" id="KW-1185">Reference proteome</keyword>
<feature type="compositionally biased region" description="Polar residues" evidence="1">
    <location>
        <begin position="372"/>
        <end position="381"/>
    </location>
</feature>
<dbReference type="GO" id="GO:0005085">
    <property type="term" value="F:guanyl-nucleotide exchange factor activity"/>
    <property type="evidence" value="ECO:0007669"/>
    <property type="project" value="InterPro"/>
</dbReference>
<dbReference type="STRING" id="4829.A0A163K6J4"/>
<dbReference type="InParanoid" id="A0A163K6J4"/>
<dbReference type="AlphaFoldDB" id="A0A163K6J4"/>
<feature type="compositionally biased region" description="Pro residues" evidence="1">
    <location>
        <begin position="559"/>
        <end position="569"/>
    </location>
</feature>
<organism evidence="3">
    <name type="scientific">Absidia glauca</name>
    <name type="common">Pin mould</name>
    <dbReference type="NCBI Taxonomy" id="4829"/>
    <lineage>
        <taxon>Eukaryota</taxon>
        <taxon>Fungi</taxon>
        <taxon>Fungi incertae sedis</taxon>
        <taxon>Mucoromycota</taxon>
        <taxon>Mucoromycotina</taxon>
        <taxon>Mucoromycetes</taxon>
        <taxon>Mucorales</taxon>
        <taxon>Cunninghamellaceae</taxon>
        <taxon>Absidia</taxon>
    </lineage>
</organism>
<dbReference type="SUPFAM" id="SSF50729">
    <property type="entry name" value="PH domain-like"/>
    <property type="match status" value="1"/>
</dbReference>
<feature type="compositionally biased region" description="Polar residues" evidence="1">
    <location>
        <begin position="608"/>
        <end position="617"/>
    </location>
</feature>
<proteinExistence type="predicted"/>
<gene>
    <name evidence="3" type="primary">ABSGL_14691.1 scaffold 14966</name>
</gene>
<accession>A0A163K6J4</accession>
<protein>
    <recommendedName>
        <fullName evidence="2">DH domain-containing protein</fullName>
    </recommendedName>
</protein>
<feature type="compositionally biased region" description="Polar residues" evidence="1">
    <location>
        <begin position="398"/>
        <end position="417"/>
    </location>
</feature>
<feature type="compositionally biased region" description="Basic and acidic residues" evidence="1">
    <location>
        <begin position="834"/>
        <end position="847"/>
    </location>
</feature>
<dbReference type="Gene3D" id="2.30.29.30">
    <property type="entry name" value="Pleckstrin-homology domain (PH domain)/Phosphotyrosine-binding domain (PTB)"/>
    <property type="match status" value="1"/>
</dbReference>
<evidence type="ECO:0000313" key="4">
    <source>
        <dbReference type="Proteomes" id="UP000078561"/>
    </source>
</evidence>
<dbReference type="Gene3D" id="1.20.900.10">
    <property type="entry name" value="Dbl homology (DH) domain"/>
    <property type="match status" value="1"/>
</dbReference>
<dbReference type="Proteomes" id="UP000078561">
    <property type="component" value="Unassembled WGS sequence"/>
</dbReference>
<dbReference type="InterPro" id="IPR035899">
    <property type="entry name" value="DBL_dom_sf"/>
</dbReference>
<dbReference type="EMBL" id="LT554985">
    <property type="protein sequence ID" value="SAM09017.1"/>
    <property type="molecule type" value="Genomic_DNA"/>
</dbReference>
<feature type="region of interest" description="Disordered" evidence="1">
    <location>
        <begin position="345"/>
        <end position="696"/>
    </location>
</feature>
<dbReference type="SUPFAM" id="SSF48065">
    <property type="entry name" value="DBL homology domain (DH-domain)"/>
    <property type="match status" value="1"/>
</dbReference>
<dbReference type="PROSITE" id="PS50010">
    <property type="entry name" value="DH_2"/>
    <property type="match status" value="1"/>
</dbReference>
<dbReference type="Pfam" id="PF00621">
    <property type="entry name" value="RhoGEF"/>
    <property type="match status" value="1"/>
</dbReference>
<dbReference type="InterPro" id="IPR000219">
    <property type="entry name" value="DH_dom"/>
</dbReference>
<name>A0A163K6J4_ABSGL</name>
<sequence>MASNSFPSLLCKHHSTMLSASTITSSSSSAFSLSPASSTPSSQYSAGSGMKPSRNPLTDLLEAETTYLDTLKIIDSQIGPLWMKQTSQTAPDFTELIKHVHAIVAVNKQFSVKLAKFAGNAQSAQELGNTLMQWVNDLEVPYANYSRFFIPNLNQRKDILSNRSIDQLLKDLSQSASYDISLESLFNAPIQQLKYYYSLYNRLLDSADPGRPDFKHLTEATHKLEMILALSQKPAATNSGLPVLPPPIRTQPDNSDASHKIPKKKKSIIRQEDFFSYYTETGEVSPLESSDDDDGFDGYGSSPSNHPANKSSNGRPQQQSSAGGNDDLSTIQPRTVKIMNSVPADPKVASTTTNPAAKPLPAPAPVNKKDTSAQVQMTYIQPATAKVHKLDDGPSDTPPKTSTNNSNKPPATDSPSHVETVRAALATPPSQRTLSPIPGDSPRPVSPRAVQVQQAVTPVAAMQAVPQKTNDYFSIPSNTKPLPPSNDRSITPNGSSNHDQPTGASLPRTSSKRGTAQNVDPTARSAPQSAPPAKPMNSQPPVMTRPFAPVPNANARPQQPQPQQPPPKSPMYAPTPNHQHPRPVVNNMYNQGPPSPHHQGHQPVPLLRSSSHDSNGQQGYGMAPHPHPHPPRMNSNGPHPTPSRSTGTTTPMYHHQPHQQHQQRPPLPPQQMGARPPIHSPTYQQPRTPPPMDDQQQNGVRQVLYNNNQCEVFHWKDRSWYAVDGQCTLQVRLTFSGRSCLAVQLQPSGQMYLNAWIVPTMAISQPSPTDVSVSVTMMAQQENYLIHFRHPADASNLLAILHRMHHESSTQPQSSTPPPTMGYPQQQQQKARLARHETSAVELRDDTPSVEDVPQTLKPVFQCKCKLFVQSETSKWNQMGSTAMRISQQLPSQKMHIYIEDDKNKLVSSIVRSGNVERLTSKRITFLLTNDKDKSSVVYLIQVKDEQTGNKLYDYLKTQNAAHGW</sequence>
<dbReference type="OrthoDB" id="6244550at2759"/>
<feature type="region of interest" description="Disordered" evidence="1">
    <location>
        <begin position="238"/>
        <end position="265"/>
    </location>
</feature>
<feature type="compositionally biased region" description="Low complexity" evidence="1">
    <location>
        <begin position="642"/>
        <end position="651"/>
    </location>
</feature>
<feature type="domain" description="DH" evidence="2">
    <location>
        <begin position="52"/>
        <end position="234"/>
    </location>
</feature>
<feature type="compositionally biased region" description="Low complexity" evidence="1">
    <location>
        <begin position="449"/>
        <end position="467"/>
    </location>
</feature>
<reference evidence="3" key="1">
    <citation type="submission" date="2016-04" db="EMBL/GenBank/DDBJ databases">
        <authorList>
            <person name="Evans L.H."/>
            <person name="Alamgir A."/>
            <person name="Owens N."/>
            <person name="Weber N.D."/>
            <person name="Virtaneva K."/>
            <person name="Barbian K."/>
            <person name="Babar A."/>
            <person name="Rosenke K."/>
        </authorList>
    </citation>
    <scope>NUCLEOTIDE SEQUENCE [LARGE SCALE GENOMIC DNA]</scope>
    <source>
        <strain evidence="3">CBS 101.48</strain>
    </source>
</reference>
<feature type="compositionally biased region" description="Polar residues" evidence="1">
    <location>
        <begin position="305"/>
        <end position="329"/>
    </location>
</feature>